<proteinExistence type="predicted"/>
<dbReference type="EMBL" id="JACJPY010000001">
    <property type="protein sequence ID" value="MBD2148552.1"/>
    <property type="molecule type" value="Genomic_DNA"/>
</dbReference>
<gene>
    <name evidence="1" type="ORF">H6F44_00160</name>
</gene>
<dbReference type="Proteomes" id="UP000631421">
    <property type="component" value="Unassembled WGS sequence"/>
</dbReference>
<organism evidence="1 2">
    <name type="scientific">Pseudanabaena cinerea FACHB-1277</name>
    <dbReference type="NCBI Taxonomy" id="2949581"/>
    <lineage>
        <taxon>Bacteria</taxon>
        <taxon>Bacillati</taxon>
        <taxon>Cyanobacteriota</taxon>
        <taxon>Cyanophyceae</taxon>
        <taxon>Pseudanabaenales</taxon>
        <taxon>Pseudanabaenaceae</taxon>
        <taxon>Pseudanabaena</taxon>
        <taxon>Pseudanabaena cinerea</taxon>
    </lineage>
</organism>
<evidence type="ECO:0000313" key="2">
    <source>
        <dbReference type="Proteomes" id="UP000631421"/>
    </source>
</evidence>
<dbReference type="AlphaFoldDB" id="A0A926Z4G8"/>
<protein>
    <recommendedName>
        <fullName evidence="3">Restriction endonuclease</fullName>
    </recommendedName>
</protein>
<reference evidence="1" key="2">
    <citation type="submission" date="2020-08" db="EMBL/GenBank/DDBJ databases">
        <authorList>
            <person name="Chen M."/>
            <person name="Teng W."/>
            <person name="Zhao L."/>
            <person name="Hu C."/>
            <person name="Zhou Y."/>
            <person name="Han B."/>
            <person name="Song L."/>
            <person name="Shu W."/>
        </authorList>
    </citation>
    <scope>NUCLEOTIDE SEQUENCE</scope>
    <source>
        <strain evidence="1">FACHB-1277</strain>
    </source>
</reference>
<accession>A0A926Z4G8</accession>
<sequence length="255" mass="29182">MGQKIERSQWQQIIQQQKDQIILPSDFPNDAELRHTYQVARALDPLLLDYFNNVSFTIDKEQIQQGTESILTRFKAEILKGLHTKTLSDQTEKNAKNQRFSNIFEFAGCRKLYLSSIYTRVISENLGHKIEEIANLSPYIFNPESELSISLKGIDFIVFWQTDLYYGQMKTKKDTLTGSQGSRSINELRIHPRSMFIAALDMGAGTNPSKKKAEAAGIRLEVGESFWSKIGIGYSEMLNKIAATLRDIEQELYDE</sequence>
<comment type="caution">
    <text evidence="1">The sequence shown here is derived from an EMBL/GenBank/DDBJ whole genome shotgun (WGS) entry which is preliminary data.</text>
</comment>
<reference evidence="1" key="1">
    <citation type="journal article" date="2015" name="ISME J.">
        <title>Draft Genome Sequence of Streptomyces incarnatus NRRL8089, which Produces the Nucleoside Antibiotic Sinefungin.</title>
        <authorList>
            <person name="Oshima K."/>
            <person name="Hattori M."/>
            <person name="Shimizu H."/>
            <person name="Fukuda K."/>
            <person name="Nemoto M."/>
            <person name="Inagaki K."/>
            <person name="Tamura T."/>
        </authorList>
    </citation>
    <scope>NUCLEOTIDE SEQUENCE</scope>
    <source>
        <strain evidence="1">FACHB-1277</strain>
    </source>
</reference>
<evidence type="ECO:0008006" key="3">
    <source>
        <dbReference type="Google" id="ProtNLM"/>
    </source>
</evidence>
<keyword evidence="2" id="KW-1185">Reference proteome</keyword>
<name>A0A926Z4G8_9CYAN</name>
<evidence type="ECO:0000313" key="1">
    <source>
        <dbReference type="EMBL" id="MBD2148552.1"/>
    </source>
</evidence>
<dbReference type="RefSeq" id="WP_190348897.1">
    <property type="nucleotide sequence ID" value="NZ_JACJPY010000001.1"/>
</dbReference>